<dbReference type="Gene3D" id="3.50.4.10">
    <property type="entry name" value="Hepatocyte Growth Factor"/>
    <property type="match status" value="1"/>
</dbReference>
<dbReference type="Proteomes" id="UP001632037">
    <property type="component" value="Unassembled WGS sequence"/>
</dbReference>
<name>A0ABD3F7R1_9STRA</name>
<dbReference type="EMBL" id="JBIMZQ010000029">
    <property type="protein sequence ID" value="KAL3662913.1"/>
    <property type="molecule type" value="Genomic_DNA"/>
</dbReference>
<dbReference type="Gene3D" id="3.40.33.10">
    <property type="entry name" value="CAP"/>
    <property type="match status" value="1"/>
</dbReference>
<feature type="domain" description="Apple" evidence="3">
    <location>
        <begin position="42"/>
        <end position="84"/>
    </location>
</feature>
<dbReference type="CDD" id="cd05379">
    <property type="entry name" value="CAP_bacterial"/>
    <property type="match status" value="1"/>
</dbReference>
<gene>
    <name evidence="4" type="ORF">V7S43_011861</name>
</gene>
<organism evidence="4 5">
    <name type="scientific">Phytophthora oleae</name>
    <dbReference type="NCBI Taxonomy" id="2107226"/>
    <lineage>
        <taxon>Eukaryota</taxon>
        <taxon>Sar</taxon>
        <taxon>Stramenopiles</taxon>
        <taxon>Oomycota</taxon>
        <taxon>Peronosporomycetes</taxon>
        <taxon>Peronosporales</taxon>
        <taxon>Peronosporaceae</taxon>
        <taxon>Phytophthora</taxon>
    </lineage>
</organism>
<evidence type="ECO:0000313" key="5">
    <source>
        <dbReference type="Proteomes" id="UP001632037"/>
    </source>
</evidence>
<sequence length="265" mass="28448">MPPLGSLTLITASAFAAASLVTTTRGFQVGSGGRVMWENNCNFAGNDYRWRTGIPAVCGDMCANDSKCTHWTWNNSNGGTCWFKTGTRSAKTAKWGSNCGYVISRSAGVQVQTQSQVQVPAQAQTQVSSSSGMASTDMIEMLSRINAYRSQNGLSMLTIDNRLVTAASLHSKDQANHCTMTHAGSNGSRLGDRVKAQGYEFAMTAENVAAGQTSVEQVMISWWNSPGHRANMLSKDATNVGFATAVNNGCDSYATYWTQDYGRQG</sequence>
<keyword evidence="5" id="KW-1185">Reference proteome</keyword>
<evidence type="ECO:0000256" key="1">
    <source>
        <dbReference type="SAM" id="SignalP"/>
    </source>
</evidence>
<feature type="chain" id="PRO_5044894366" description="SCP domain-containing protein" evidence="1">
    <location>
        <begin position="27"/>
        <end position="265"/>
    </location>
</feature>
<keyword evidence="1" id="KW-0732">Signal</keyword>
<evidence type="ECO:0008006" key="6">
    <source>
        <dbReference type="Google" id="ProtNLM"/>
    </source>
</evidence>
<accession>A0ABD3F7R1</accession>
<dbReference type="InterPro" id="IPR014044">
    <property type="entry name" value="CAP_dom"/>
</dbReference>
<evidence type="ECO:0000313" key="4">
    <source>
        <dbReference type="EMBL" id="KAL3662913.1"/>
    </source>
</evidence>
<evidence type="ECO:0000259" key="3">
    <source>
        <dbReference type="Pfam" id="PF14295"/>
    </source>
</evidence>
<dbReference type="PANTHER" id="PTHR31157:SF1">
    <property type="entry name" value="SCP DOMAIN-CONTAINING PROTEIN"/>
    <property type="match status" value="1"/>
</dbReference>
<dbReference type="Pfam" id="PF14295">
    <property type="entry name" value="PAN_4"/>
    <property type="match status" value="1"/>
</dbReference>
<feature type="domain" description="SCP" evidence="2">
    <location>
        <begin position="142"/>
        <end position="261"/>
    </location>
</feature>
<dbReference type="Pfam" id="PF00188">
    <property type="entry name" value="CAP"/>
    <property type="match status" value="1"/>
</dbReference>
<dbReference type="PANTHER" id="PTHR31157">
    <property type="entry name" value="SCP DOMAIN-CONTAINING PROTEIN"/>
    <property type="match status" value="1"/>
</dbReference>
<dbReference type="InterPro" id="IPR003609">
    <property type="entry name" value="Pan_app"/>
</dbReference>
<protein>
    <recommendedName>
        <fullName evidence="6">SCP domain-containing protein</fullName>
    </recommendedName>
</protein>
<evidence type="ECO:0000259" key="2">
    <source>
        <dbReference type="Pfam" id="PF00188"/>
    </source>
</evidence>
<feature type="signal peptide" evidence="1">
    <location>
        <begin position="1"/>
        <end position="26"/>
    </location>
</feature>
<proteinExistence type="predicted"/>
<dbReference type="InterPro" id="IPR035940">
    <property type="entry name" value="CAP_sf"/>
</dbReference>
<comment type="caution">
    <text evidence="4">The sequence shown here is derived from an EMBL/GenBank/DDBJ whole genome shotgun (WGS) entry which is preliminary data.</text>
</comment>
<dbReference type="AlphaFoldDB" id="A0ABD3F7R1"/>
<dbReference type="SUPFAM" id="SSF55797">
    <property type="entry name" value="PR-1-like"/>
    <property type="match status" value="1"/>
</dbReference>
<reference evidence="4 5" key="1">
    <citation type="submission" date="2024-09" db="EMBL/GenBank/DDBJ databases">
        <title>Genome sequencing and assembly of Phytophthora oleae, isolate VK10A, causative agent of rot of olive drupes.</title>
        <authorList>
            <person name="Conti Taguali S."/>
            <person name="Riolo M."/>
            <person name="La Spada F."/>
            <person name="Cacciola S.O."/>
            <person name="Dionisio G."/>
        </authorList>
    </citation>
    <scope>NUCLEOTIDE SEQUENCE [LARGE SCALE GENOMIC DNA]</scope>
    <source>
        <strain evidence="4 5">VK10A</strain>
    </source>
</reference>